<accession>A0A3B3T4G7</accession>
<dbReference type="GO" id="GO:0007420">
    <property type="term" value="P:brain development"/>
    <property type="evidence" value="ECO:0007669"/>
    <property type="project" value="TreeGrafter"/>
</dbReference>
<dbReference type="PANTHER" id="PTHR45799">
    <property type="entry name" value="RETICULON-LIKE PROTEIN"/>
    <property type="match status" value="1"/>
</dbReference>
<feature type="transmembrane region" description="Helical" evidence="6">
    <location>
        <begin position="108"/>
        <end position="128"/>
    </location>
</feature>
<reference evidence="9" key="1">
    <citation type="submission" date="2025-08" db="UniProtKB">
        <authorList>
            <consortium name="Ensembl"/>
        </authorList>
    </citation>
    <scope>IDENTIFICATION</scope>
</reference>
<proteinExistence type="predicted"/>
<dbReference type="InterPro" id="IPR003388">
    <property type="entry name" value="Reticulon"/>
</dbReference>
<evidence type="ECO:0000256" key="1">
    <source>
        <dbReference type="ARBA" id="ARBA00004477"/>
    </source>
</evidence>
<feature type="region of interest" description="Disordered" evidence="7">
    <location>
        <begin position="1"/>
        <end position="24"/>
    </location>
</feature>
<dbReference type="Ensembl" id="ENSPKIT00000018718.1">
    <property type="protein sequence ID" value="ENSPKIP00000037744.1"/>
    <property type="gene ID" value="ENSPKIG00000015803.1"/>
</dbReference>
<evidence type="ECO:0000313" key="9">
    <source>
        <dbReference type="Ensembl" id="ENSPKIP00000037744.1"/>
    </source>
</evidence>
<dbReference type="Pfam" id="PF02453">
    <property type="entry name" value="Reticulon"/>
    <property type="match status" value="1"/>
</dbReference>
<reference evidence="9" key="2">
    <citation type="submission" date="2025-09" db="UniProtKB">
        <authorList>
            <consortium name="Ensembl"/>
        </authorList>
    </citation>
    <scope>IDENTIFICATION</scope>
</reference>
<dbReference type="GeneTree" id="ENSGT00940000157482"/>
<protein>
    <recommendedName>
        <fullName evidence="6">Reticulon</fullName>
    </recommendedName>
</protein>
<sequence>MADQMHQSPQVSSSGMNSSPSAKDSKLSVKDLVYWREPKKTGVVFGVSLILLLSLATFSVISVISYILLALLCVTITFRSYKSVIQAVQKSNDGHPFKLETPMGEGSHWAVCIGFVVLQTWLNVWLLVDLKGVHGKGHLRRARDLPQTRGRLPVPSQLRHPPSQASFPGGGPGGLPQGLFAYFQVQGQLTVFTTEAVILHYRSLFLRFIKLDGTVIHHIVNAVFNAMWKVTAVQRKGFKAKCSKHERKRVIYFWNVL</sequence>
<feature type="domain" description="Reticulon" evidence="8">
    <location>
        <begin position="29"/>
        <end position="102"/>
    </location>
</feature>
<feature type="compositionally biased region" description="Polar residues" evidence="7">
    <location>
        <begin position="1"/>
        <end position="22"/>
    </location>
</feature>
<dbReference type="AlphaFoldDB" id="A0A3B3T4G7"/>
<dbReference type="InterPro" id="IPR046964">
    <property type="entry name" value="RTN1-4"/>
</dbReference>
<organism evidence="9 10">
    <name type="scientific">Paramormyrops kingsleyae</name>
    <dbReference type="NCBI Taxonomy" id="1676925"/>
    <lineage>
        <taxon>Eukaryota</taxon>
        <taxon>Metazoa</taxon>
        <taxon>Chordata</taxon>
        <taxon>Craniata</taxon>
        <taxon>Vertebrata</taxon>
        <taxon>Euteleostomi</taxon>
        <taxon>Actinopterygii</taxon>
        <taxon>Neopterygii</taxon>
        <taxon>Teleostei</taxon>
        <taxon>Osteoglossocephala</taxon>
        <taxon>Osteoglossomorpha</taxon>
        <taxon>Osteoglossiformes</taxon>
        <taxon>Mormyridae</taxon>
        <taxon>Paramormyrops</taxon>
    </lineage>
</organism>
<dbReference type="PROSITE" id="PS50845">
    <property type="entry name" value="RETICULON"/>
    <property type="match status" value="1"/>
</dbReference>
<evidence type="ECO:0000256" key="6">
    <source>
        <dbReference type="RuleBase" id="RU210713"/>
    </source>
</evidence>
<keyword evidence="5 6" id="KW-0472">Membrane</keyword>
<dbReference type="Proteomes" id="UP000261540">
    <property type="component" value="Unplaced"/>
</dbReference>
<evidence type="ECO:0000256" key="7">
    <source>
        <dbReference type="SAM" id="MobiDB-lite"/>
    </source>
</evidence>
<dbReference type="GO" id="GO:0014069">
    <property type="term" value="C:postsynaptic density"/>
    <property type="evidence" value="ECO:0007669"/>
    <property type="project" value="TreeGrafter"/>
</dbReference>
<dbReference type="STRING" id="1676925.ENSPKIP00000037744"/>
<evidence type="ECO:0000256" key="2">
    <source>
        <dbReference type="ARBA" id="ARBA00022692"/>
    </source>
</evidence>
<dbReference type="GO" id="GO:0030182">
    <property type="term" value="P:neuron differentiation"/>
    <property type="evidence" value="ECO:0007669"/>
    <property type="project" value="TreeGrafter"/>
</dbReference>
<dbReference type="GO" id="GO:0071787">
    <property type="term" value="P:endoplasmic reticulum tubular network formation"/>
    <property type="evidence" value="ECO:0007669"/>
    <property type="project" value="TreeGrafter"/>
</dbReference>
<keyword evidence="10" id="KW-1185">Reference proteome</keyword>
<evidence type="ECO:0000313" key="10">
    <source>
        <dbReference type="Proteomes" id="UP000261540"/>
    </source>
</evidence>
<dbReference type="GO" id="GO:0043005">
    <property type="term" value="C:neuron projection"/>
    <property type="evidence" value="ECO:0007669"/>
    <property type="project" value="TreeGrafter"/>
</dbReference>
<evidence type="ECO:0000256" key="5">
    <source>
        <dbReference type="ARBA" id="ARBA00023136"/>
    </source>
</evidence>
<evidence type="ECO:0000256" key="4">
    <source>
        <dbReference type="ARBA" id="ARBA00022989"/>
    </source>
</evidence>
<evidence type="ECO:0000259" key="8">
    <source>
        <dbReference type="PROSITE" id="PS50845"/>
    </source>
</evidence>
<dbReference type="PANTHER" id="PTHR45799:SF6">
    <property type="entry name" value="RETICULON"/>
    <property type="match status" value="1"/>
</dbReference>
<dbReference type="GO" id="GO:0005789">
    <property type="term" value="C:endoplasmic reticulum membrane"/>
    <property type="evidence" value="ECO:0007669"/>
    <property type="project" value="UniProtKB-SubCell"/>
</dbReference>
<keyword evidence="3 6" id="KW-0256">Endoplasmic reticulum</keyword>
<dbReference type="Gene3D" id="1.20.5.2480">
    <property type="match status" value="1"/>
</dbReference>
<feature type="transmembrane region" description="Helical" evidence="6">
    <location>
        <begin position="43"/>
        <end position="72"/>
    </location>
</feature>
<name>A0A3B3T4G7_9TELE</name>
<comment type="subcellular location">
    <subcellularLocation>
        <location evidence="1 6">Endoplasmic reticulum membrane</location>
        <topology evidence="1 6">Multi-pass membrane protein</topology>
    </subcellularLocation>
</comment>
<keyword evidence="4 6" id="KW-1133">Transmembrane helix</keyword>
<keyword evidence="2 6" id="KW-0812">Transmembrane</keyword>
<evidence type="ECO:0000256" key="3">
    <source>
        <dbReference type="ARBA" id="ARBA00022824"/>
    </source>
</evidence>